<evidence type="ECO:0000256" key="7">
    <source>
        <dbReference type="ARBA" id="ARBA00022723"/>
    </source>
</evidence>
<keyword evidence="8 11" id="KW-0255">Endonuclease</keyword>
<dbReference type="PANTHER" id="PTHR10954:SF23">
    <property type="entry name" value="RIBONUCLEASE"/>
    <property type="match status" value="1"/>
</dbReference>
<dbReference type="InterPro" id="IPR001352">
    <property type="entry name" value="RNase_HII/HIII"/>
</dbReference>
<evidence type="ECO:0000256" key="8">
    <source>
        <dbReference type="ARBA" id="ARBA00022759"/>
    </source>
</evidence>
<comment type="similarity">
    <text evidence="4">Belongs to the RNase HII family. RnhC subfamily.</text>
</comment>
<dbReference type="InterPro" id="IPR036397">
    <property type="entry name" value="RNaseH_sf"/>
</dbReference>
<dbReference type="Gene3D" id="3.30.420.10">
    <property type="entry name" value="Ribonuclease H-like superfamily/Ribonuclease H"/>
    <property type="match status" value="1"/>
</dbReference>
<dbReference type="GO" id="GO:0004523">
    <property type="term" value="F:RNA-DNA hybrid ribonuclease activity"/>
    <property type="evidence" value="ECO:0007669"/>
    <property type="project" value="UniProtKB-EC"/>
</dbReference>
<dbReference type="GO" id="GO:0003723">
    <property type="term" value="F:RNA binding"/>
    <property type="evidence" value="ECO:0007669"/>
    <property type="project" value="UniProtKB-UniRule"/>
</dbReference>
<evidence type="ECO:0000313" key="14">
    <source>
        <dbReference type="Proteomes" id="UP000230837"/>
    </source>
</evidence>
<dbReference type="GO" id="GO:0046872">
    <property type="term" value="F:metal ion binding"/>
    <property type="evidence" value="ECO:0007669"/>
    <property type="project" value="UniProtKB-KW"/>
</dbReference>
<comment type="caution">
    <text evidence="13">The sequence shown here is derived from an EMBL/GenBank/DDBJ whole genome shotgun (WGS) entry which is preliminary data.</text>
</comment>
<evidence type="ECO:0000256" key="9">
    <source>
        <dbReference type="ARBA" id="ARBA00022801"/>
    </source>
</evidence>
<evidence type="ECO:0000256" key="1">
    <source>
        <dbReference type="ARBA" id="ARBA00000077"/>
    </source>
</evidence>
<feature type="non-terminal residue" evidence="13">
    <location>
        <position position="70"/>
    </location>
</feature>
<evidence type="ECO:0000256" key="10">
    <source>
        <dbReference type="PROSITE-ProRule" id="PRU01319"/>
    </source>
</evidence>
<keyword evidence="9 11" id="KW-0378">Hydrolase</keyword>
<comment type="catalytic activity">
    <reaction evidence="1 11">
        <text>Endonucleolytic cleavage to 5'-phosphomonoester.</text>
        <dbReference type="EC" id="3.1.26.4"/>
    </reaction>
</comment>
<protein>
    <recommendedName>
        <fullName evidence="11">Ribonuclease</fullName>
        <ecNumber evidence="11">3.1.26.4</ecNumber>
    </recommendedName>
</protein>
<keyword evidence="7" id="KW-0479">Metal-binding</keyword>
<dbReference type="PANTHER" id="PTHR10954">
    <property type="entry name" value="RIBONUCLEASE H2 SUBUNIT A"/>
    <property type="match status" value="1"/>
</dbReference>
<dbReference type="AlphaFoldDB" id="A0A2M7INX2"/>
<sequence length="70" mass="7817">MKNKQQQFEIGIDEAGRGPLAGPVAVGVVLVSVHFDWNLILGVNDSKQLKAEKREAIFCRARDLQKQNKL</sequence>
<accession>A0A2M7INX2</accession>
<dbReference type="GO" id="GO:0006298">
    <property type="term" value="P:mismatch repair"/>
    <property type="evidence" value="ECO:0007669"/>
    <property type="project" value="TreeGrafter"/>
</dbReference>
<evidence type="ECO:0000256" key="6">
    <source>
        <dbReference type="ARBA" id="ARBA00022722"/>
    </source>
</evidence>
<reference evidence="14" key="1">
    <citation type="submission" date="2017-09" db="EMBL/GenBank/DDBJ databases">
        <title>Depth-based differentiation of microbial function through sediment-hosted aquifers and enrichment of novel symbionts in the deep terrestrial subsurface.</title>
        <authorList>
            <person name="Probst A.J."/>
            <person name="Ladd B."/>
            <person name="Jarett J.K."/>
            <person name="Geller-Mcgrath D.E."/>
            <person name="Sieber C.M.K."/>
            <person name="Emerson J.B."/>
            <person name="Anantharaman K."/>
            <person name="Thomas B.C."/>
            <person name="Malmstrom R."/>
            <person name="Stieglmeier M."/>
            <person name="Klingl A."/>
            <person name="Woyke T."/>
            <person name="Ryan C.M."/>
            <person name="Banfield J.F."/>
        </authorList>
    </citation>
    <scope>NUCLEOTIDE SEQUENCE [LARGE SCALE GENOMIC DNA]</scope>
</reference>
<evidence type="ECO:0000259" key="12">
    <source>
        <dbReference type="PROSITE" id="PS51975"/>
    </source>
</evidence>
<name>A0A2M7INX2_9BACT</name>
<keyword evidence="5" id="KW-0963">Cytoplasm</keyword>
<dbReference type="SUPFAM" id="SSF53098">
    <property type="entry name" value="Ribonuclease H-like"/>
    <property type="match status" value="1"/>
</dbReference>
<evidence type="ECO:0000256" key="11">
    <source>
        <dbReference type="RuleBase" id="RU003515"/>
    </source>
</evidence>
<dbReference type="Proteomes" id="UP000230837">
    <property type="component" value="Unassembled WGS sequence"/>
</dbReference>
<dbReference type="PROSITE" id="PS51975">
    <property type="entry name" value="RNASE_H_2"/>
    <property type="match status" value="1"/>
</dbReference>
<evidence type="ECO:0000256" key="3">
    <source>
        <dbReference type="ARBA" id="ARBA00004496"/>
    </source>
</evidence>
<dbReference type="EMBL" id="PFHR01000111">
    <property type="protein sequence ID" value="PIW96988.1"/>
    <property type="molecule type" value="Genomic_DNA"/>
</dbReference>
<feature type="domain" description="RNase H type-2" evidence="12">
    <location>
        <begin position="7"/>
        <end position="70"/>
    </location>
</feature>
<comment type="subcellular location">
    <subcellularLocation>
        <location evidence="3">Cytoplasm</location>
    </subcellularLocation>
</comment>
<dbReference type="GO" id="GO:0032299">
    <property type="term" value="C:ribonuclease H2 complex"/>
    <property type="evidence" value="ECO:0007669"/>
    <property type="project" value="TreeGrafter"/>
</dbReference>
<evidence type="ECO:0000256" key="2">
    <source>
        <dbReference type="ARBA" id="ARBA00004065"/>
    </source>
</evidence>
<evidence type="ECO:0000256" key="5">
    <source>
        <dbReference type="ARBA" id="ARBA00022490"/>
    </source>
</evidence>
<comment type="function">
    <text evidence="2 11">Endonuclease that specifically degrades the RNA of RNA-DNA hybrids.</text>
</comment>
<keyword evidence="6 11" id="KW-0540">Nuclease</keyword>
<dbReference type="InterPro" id="IPR024567">
    <property type="entry name" value="RNase_HII/HIII_dom"/>
</dbReference>
<dbReference type="GO" id="GO:0043137">
    <property type="term" value="P:DNA replication, removal of RNA primer"/>
    <property type="evidence" value="ECO:0007669"/>
    <property type="project" value="TreeGrafter"/>
</dbReference>
<dbReference type="InterPro" id="IPR012337">
    <property type="entry name" value="RNaseH-like_sf"/>
</dbReference>
<evidence type="ECO:0000313" key="13">
    <source>
        <dbReference type="EMBL" id="PIW96988.1"/>
    </source>
</evidence>
<comment type="caution">
    <text evidence="10">Lacks conserved residue(s) required for the propagation of feature annotation.</text>
</comment>
<dbReference type="Pfam" id="PF01351">
    <property type="entry name" value="RNase_HII"/>
    <property type="match status" value="1"/>
</dbReference>
<proteinExistence type="inferred from homology"/>
<dbReference type="GO" id="GO:0005737">
    <property type="term" value="C:cytoplasm"/>
    <property type="evidence" value="ECO:0007669"/>
    <property type="project" value="UniProtKB-SubCell"/>
</dbReference>
<gene>
    <name evidence="13" type="ORF">COZ82_02005</name>
</gene>
<dbReference type="EC" id="3.1.26.4" evidence="11"/>
<evidence type="ECO:0000256" key="4">
    <source>
        <dbReference type="ARBA" id="ARBA00008378"/>
    </source>
</evidence>
<organism evidence="13 14">
    <name type="scientific">Candidatus Kaiserbacteria bacterium CG_4_8_14_3_um_filter_38_9</name>
    <dbReference type="NCBI Taxonomy" id="1974599"/>
    <lineage>
        <taxon>Bacteria</taxon>
        <taxon>Candidatus Kaiseribacteriota</taxon>
    </lineage>
</organism>